<evidence type="ECO:0000256" key="7">
    <source>
        <dbReference type="ARBA" id="ARBA00022927"/>
    </source>
</evidence>
<dbReference type="Gene3D" id="1.10.40.60">
    <property type="entry name" value="EpsJ-like"/>
    <property type="match status" value="2"/>
</dbReference>
<dbReference type="InterPro" id="IPR049031">
    <property type="entry name" value="T2SSK_SAM-like_1st"/>
</dbReference>
<keyword evidence="8 10" id="KW-1133">Transmembrane helix</keyword>
<evidence type="ECO:0000256" key="4">
    <source>
        <dbReference type="ARBA" id="ARBA00022475"/>
    </source>
</evidence>
<dbReference type="InterPro" id="IPR005628">
    <property type="entry name" value="GspK"/>
</dbReference>
<sequence>MVYRPKPAFRTEPFGSVALPAILSSQRGLVLLITLAVISVLLALTFSLNRNVIRGYSSTRAVESRAVLDAMAESGIRLGMAVLIRDKAESEIDSVQECWADEACLKSLVRLLDFESGGIDLSIEDEQGKLDVNALVTGMNGTHFHPVAYTMWSRFLGERIRALDMDVDAEGILDALKDWMDSEDDNRITGAGGAESDWYMHLPQPYPCKNAPVDDIGELLRIRGMQPTIFYGKSGVDGIRPFVTASSPKGASGRFGRININTAKVEVLRVVLPETRVERAEQMAAYRMERSSNAFVHDLSDPLWYKRVPGLGDVTLPPDRIAYASDRFSITATARLDPLSRRITARVLREKQGGSGTWQCRVLSWELDR</sequence>
<dbReference type="InterPro" id="IPR038072">
    <property type="entry name" value="GspK_central_sf"/>
</dbReference>
<feature type="domain" description="T2SS protein K first SAM-like" evidence="11">
    <location>
        <begin position="128"/>
        <end position="230"/>
    </location>
</feature>
<dbReference type="Gene3D" id="3.30.1300.30">
    <property type="entry name" value="GSPII I/J protein-like"/>
    <property type="match status" value="1"/>
</dbReference>
<dbReference type="PANTHER" id="PTHR38831:SF2">
    <property type="entry name" value="TYPE II SECRETION SYSTEM PROTEIN K"/>
    <property type="match status" value="1"/>
</dbReference>
<gene>
    <name evidence="12" type="ORF">ENS29_10265</name>
</gene>
<feature type="transmembrane region" description="Helical" evidence="10">
    <location>
        <begin position="29"/>
        <end position="48"/>
    </location>
</feature>
<keyword evidence="7" id="KW-0653">Protein transport</keyword>
<dbReference type="GO" id="GO:0009306">
    <property type="term" value="P:protein secretion"/>
    <property type="evidence" value="ECO:0007669"/>
    <property type="project" value="InterPro"/>
</dbReference>
<dbReference type="AlphaFoldDB" id="A0A7C4MQP6"/>
<dbReference type="SUPFAM" id="SSF158544">
    <property type="entry name" value="GspK insert domain-like"/>
    <property type="match status" value="1"/>
</dbReference>
<organism evidence="12">
    <name type="scientific">Desulfatirhabdium butyrativorans</name>
    <dbReference type="NCBI Taxonomy" id="340467"/>
    <lineage>
        <taxon>Bacteria</taxon>
        <taxon>Pseudomonadati</taxon>
        <taxon>Thermodesulfobacteriota</taxon>
        <taxon>Desulfobacteria</taxon>
        <taxon>Desulfobacterales</taxon>
        <taxon>Desulfatirhabdiaceae</taxon>
        <taxon>Desulfatirhabdium</taxon>
    </lineage>
</organism>
<proteinExistence type="inferred from homology"/>
<protein>
    <submittedName>
        <fullName evidence="12">General secretion pathway protein GspK</fullName>
    </submittedName>
</protein>
<evidence type="ECO:0000259" key="11">
    <source>
        <dbReference type="Pfam" id="PF21687"/>
    </source>
</evidence>
<keyword evidence="5" id="KW-0997">Cell inner membrane</keyword>
<keyword evidence="4" id="KW-1003">Cell membrane</keyword>
<reference evidence="12" key="1">
    <citation type="journal article" date="2020" name="mSystems">
        <title>Genome- and Community-Level Interaction Insights into Carbon Utilization and Element Cycling Functions of Hydrothermarchaeota in Hydrothermal Sediment.</title>
        <authorList>
            <person name="Zhou Z."/>
            <person name="Liu Y."/>
            <person name="Xu W."/>
            <person name="Pan J."/>
            <person name="Luo Z.H."/>
            <person name="Li M."/>
        </authorList>
    </citation>
    <scope>NUCLEOTIDE SEQUENCE [LARGE SCALE GENOMIC DNA]</scope>
    <source>
        <strain evidence="12">SpSt-477</strain>
    </source>
</reference>
<name>A0A7C4MQP6_9BACT</name>
<evidence type="ECO:0000256" key="5">
    <source>
        <dbReference type="ARBA" id="ARBA00022519"/>
    </source>
</evidence>
<evidence type="ECO:0000256" key="3">
    <source>
        <dbReference type="ARBA" id="ARBA00022448"/>
    </source>
</evidence>
<evidence type="ECO:0000256" key="6">
    <source>
        <dbReference type="ARBA" id="ARBA00022692"/>
    </source>
</evidence>
<dbReference type="Pfam" id="PF21687">
    <property type="entry name" value="T2SSK_1st"/>
    <property type="match status" value="1"/>
</dbReference>
<evidence type="ECO:0000313" key="12">
    <source>
        <dbReference type="EMBL" id="HGU33224.1"/>
    </source>
</evidence>
<dbReference type="PIRSF" id="PIRSF002786">
    <property type="entry name" value="XcpX"/>
    <property type="match status" value="1"/>
</dbReference>
<dbReference type="EMBL" id="DSUH01000238">
    <property type="protein sequence ID" value="HGU33224.1"/>
    <property type="molecule type" value="Genomic_DNA"/>
</dbReference>
<keyword evidence="3" id="KW-0813">Transport</keyword>
<evidence type="ECO:0000256" key="9">
    <source>
        <dbReference type="ARBA" id="ARBA00023136"/>
    </source>
</evidence>
<evidence type="ECO:0000256" key="8">
    <source>
        <dbReference type="ARBA" id="ARBA00022989"/>
    </source>
</evidence>
<accession>A0A7C4MQP6</accession>
<dbReference type="GO" id="GO:0005886">
    <property type="term" value="C:plasma membrane"/>
    <property type="evidence" value="ECO:0007669"/>
    <property type="project" value="UniProtKB-SubCell"/>
</dbReference>
<comment type="subcellular location">
    <subcellularLocation>
        <location evidence="1">Cell inner membrane</location>
    </subcellularLocation>
</comment>
<dbReference type="PANTHER" id="PTHR38831">
    <property type="entry name" value="TYPE II SECRETION SYSTEM PROTEIN K"/>
    <property type="match status" value="1"/>
</dbReference>
<comment type="similarity">
    <text evidence="2">Belongs to the GSP K family.</text>
</comment>
<keyword evidence="9 10" id="KW-0472">Membrane</keyword>
<evidence type="ECO:0000256" key="1">
    <source>
        <dbReference type="ARBA" id="ARBA00004533"/>
    </source>
</evidence>
<evidence type="ECO:0000256" key="10">
    <source>
        <dbReference type="SAM" id="Phobius"/>
    </source>
</evidence>
<comment type="caution">
    <text evidence="12">The sequence shown here is derived from an EMBL/GenBank/DDBJ whole genome shotgun (WGS) entry which is preliminary data.</text>
</comment>
<keyword evidence="6 10" id="KW-0812">Transmembrane</keyword>
<evidence type="ECO:0000256" key="2">
    <source>
        <dbReference type="ARBA" id="ARBA00007246"/>
    </source>
</evidence>